<dbReference type="OrthoDB" id="9802676at2"/>
<comment type="catalytic activity">
    <reaction evidence="7 8">
        <text>adenosine(34) in tRNA + H2O + H(+) = inosine(34) in tRNA + NH4(+)</text>
        <dbReference type="Rhea" id="RHEA:43168"/>
        <dbReference type="Rhea" id="RHEA-COMP:10373"/>
        <dbReference type="Rhea" id="RHEA-COMP:10374"/>
        <dbReference type="ChEBI" id="CHEBI:15377"/>
        <dbReference type="ChEBI" id="CHEBI:15378"/>
        <dbReference type="ChEBI" id="CHEBI:28938"/>
        <dbReference type="ChEBI" id="CHEBI:74411"/>
        <dbReference type="ChEBI" id="CHEBI:82852"/>
        <dbReference type="EC" id="3.5.4.33"/>
    </reaction>
</comment>
<evidence type="ECO:0000256" key="7">
    <source>
        <dbReference type="ARBA" id="ARBA00048045"/>
    </source>
</evidence>
<dbReference type="EC" id="3.5.4.33" evidence="8"/>
<evidence type="ECO:0000259" key="9">
    <source>
        <dbReference type="PROSITE" id="PS51747"/>
    </source>
</evidence>
<evidence type="ECO:0000256" key="8">
    <source>
        <dbReference type="HAMAP-Rule" id="MF_00972"/>
    </source>
</evidence>
<keyword evidence="11" id="KW-1185">Reference proteome</keyword>
<feature type="domain" description="CMP/dCMP-type deaminase" evidence="9">
    <location>
        <begin position="1"/>
        <end position="106"/>
    </location>
</feature>
<comment type="caution">
    <text evidence="10">The sequence shown here is derived from an EMBL/GenBank/DDBJ whole genome shotgun (WGS) entry which is preliminary data.</text>
</comment>
<evidence type="ECO:0000256" key="5">
    <source>
        <dbReference type="ARBA" id="ARBA00022801"/>
    </source>
</evidence>
<dbReference type="PROSITE" id="PS00903">
    <property type="entry name" value="CYT_DCMP_DEAMINASES_1"/>
    <property type="match status" value="1"/>
</dbReference>
<comment type="function">
    <text evidence="8">Catalyzes the deamination of adenosine to inosine at the wobble position 34 of tRNA(Arg2).</text>
</comment>
<comment type="cofactor">
    <cofactor evidence="8">
        <name>Zn(2+)</name>
        <dbReference type="ChEBI" id="CHEBI:29105"/>
    </cofactor>
    <text evidence="8">Binds 1 zinc ion per subunit.</text>
</comment>
<reference evidence="10 11" key="1">
    <citation type="submission" date="2019-10" db="EMBL/GenBank/DDBJ databases">
        <title>Whole-genome sequence of the extremophile Heliorestis acidaminivorans DSM 24790.</title>
        <authorList>
            <person name="Kyndt J.A."/>
            <person name="Meyer T.E."/>
        </authorList>
    </citation>
    <scope>NUCLEOTIDE SEQUENCE [LARGE SCALE GENOMIC DNA]</scope>
    <source>
        <strain evidence="10 11">DSM 24790</strain>
    </source>
</reference>
<dbReference type="InterPro" id="IPR028883">
    <property type="entry name" value="tRNA_aden_deaminase"/>
</dbReference>
<sequence>MGLAIEEGKIAQSKGEVPIGAILVQDGQVIGRGHNLRETDLNPVAHAEILAIQDGATRLKKWRLTGSTLYVTVEPCPMCAGAIVLARISRVVFAVMDPKGGAGGTCFNILESPWTNHRVEVTSGVREDEVRELMQTFFRDLREKRGRKK</sequence>
<dbReference type="PANTHER" id="PTHR11079">
    <property type="entry name" value="CYTOSINE DEAMINASE FAMILY MEMBER"/>
    <property type="match status" value="1"/>
</dbReference>
<keyword evidence="6 8" id="KW-0862">Zinc</keyword>
<proteinExistence type="inferred from homology"/>
<evidence type="ECO:0000256" key="4">
    <source>
        <dbReference type="ARBA" id="ARBA00022723"/>
    </source>
</evidence>
<dbReference type="PANTHER" id="PTHR11079:SF202">
    <property type="entry name" value="TRNA-SPECIFIC ADENOSINE DEAMINASE"/>
    <property type="match status" value="1"/>
</dbReference>
<dbReference type="Proteomes" id="UP000468766">
    <property type="component" value="Unassembled WGS sequence"/>
</dbReference>
<dbReference type="SUPFAM" id="SSF53927">
    <property type="entry name" value="Cytidine deaminase-like"/>
    <property type="match status" value="1"/>
</dbReference>
<evidence type="ECO:0000256" key="6">
    <source>
        <dbReference type="ARBA" id="ARBA00022833"/>
    </source>
</evidence>
<organism evidence="10 11">
    <name type="scientific">Heliorestis acidaminivorans</name>
    <dbReference type="NCBI Taxonomy" id="553427"/>
    <lineage>
        <taxon>Bacteria</taxon>
        <taxon>Bacillati</taxon>
        <taxon>Bacillota</taxon>
        <taxon>Clostridia</taxon>
        <taxon>Eubacteriales</taxon>
        <taxon>Heliobacteriaceae</taxon>
        <taxon>Heliorestis</taxon>
    </lineage>
</organism>
<evidence type="ECO:0000256" key="3">
    <source>
        <dbReference type="ARBA" id="ARBA00022694"/>
    </source>
</evidence>
<dbReference type="NCBIfam" id="NF008113">
    <property type="entry name" value="PRK10860.1"/>
    <property type="match status" value="1"/>
</dbReference>
<dbReference type="HAMAP" id="MF_00972">
    <property type="entry name" value="tRNA_aden_deaminase"/>
    <property type="match status" value="1"/>
</dbReference>
<dbReference type="InterPro" id="IPR058535">
    <property type="entry name" value="MafB19-deam"/>
</dbReference>
<protein>
    <recommendedName>
        <fullName evidence="8">tRNA-specific adenosine deaminase</fullName>
        <ecNumber evidence="8">3.5.4.33</ecNumber>
    </recommendedName>
</protein>
<dbReference type="FunFam" id="3.40.140.10:FF:000005">
    <property type="entry name" value="tRNA-specific adenosine deaminase"/>
    <property type="match status" value="1"/>
</dbReference>
<dbReference type="PROSITE" id="PS51747">
    <property type="entry name" value="CYT_DCMP_DEAMINASES_2"/>
    <property type="match status" value="1"/>
</dbReference>
<keyword evidence="5 8" id="KW-0378">Hydrolase</keyword>
<evidence type="ECO:0000256" key="1">
    <source>
        <dbReference type="ARBA" id="ARBA00010669"/>
    </source>
</evidence>
<dbReference type="Pfam" id="PF14437">
    <property type="entry name" value="MafB19-deam"/>
    <property type="match status" value="1"/>
</dbReference>
<evidence type="ECO:0000313" key="10">
    <source>
        <dbReference type="EMBL" id="KAB2953108.1"/>
    </source>
</evidence>
<dbReference type="AlphaFoldDB" id="A0A6I0ET52"/>
<dbReference type="EMBL" id="WBXO01000004">
    <property type="protein sequence ID" value="KAB2953108.1"/>
    <property type="molecule type" value="Genomic_DNA"/>
</dbReference>
<accession>A0A6I0ET52</accession>
<evidence type="ECO:0000256" key="2">
    <source>
        <dbReference type="ARBA" id="ARBA00011738"/>
    </source>
</evidence>
<dbReference type="InterPro" id="IPR016192">
    <property type="entry name" value="APOBEC/CMP_deaminase_Zn-bd"/>
</dbReference>
<dbReference type="CDD" id="cd01285">
    <property type="entry name" value="nucleoside_deaminase"/>
    <property type="match status" value="1"/>
</dbReference>
<feature type="binding site" evidence="8">
    <location>
        <position position="46"/>
    </location>
    <ligand>
        <name>Zn(2+)</name>
        <dbReference type="ChEBI" id="CHEBI:29105"/>
        <note>catalytic</note>
    </ligand>
</feature>
<evidence type="ECO:0000313" key="11">
    <source>
        <dbReference type="Proteomes" id="UP000468766"/>
    </source>
</evidence>
<comment type="similarity">
    <text evidence="1">Belongs to the cytidine and deoxycytidylate deaminase family. ADAT2 subfamily.</text>
</comment>
<dbReference type="GO" id="GO:0052717">
    <property type="term" value="F:tRNA-specific adenosine-34 deaminase activity"/>
    <property type="evidence" value="ECO:0007669"/>
    <property type="project" value="UniProtKB-UniRule"/>
</dbReference>
<gene>
    <name evidence="8" type="primary">tadA</name>
    <name evidence="10" type="ORF">F9B85_06355</name>
</gene>
<feature type="active site" description="Proton donor" evidence="8">
    <location>
        <position position="48"/>
    </location>
</feature>
<keyword evidence="3 8" id="KW-0819">tRNA processing</keyword>
<keyword evidence="4 8" id="KW-0479">Metal-binding</keyword>
<dbReference type="GO" id="GO:0002100">
    <property type="term" value="P:tRNA wobble adenosine to inosine editing"/>
    <property type="evidence" value="ECO:0007669"/>
    <property type="project" value="UniProtKB-UniRule"/>
</dbReference>
<dbReference type="InterPro" id="IPR016193">
    <property type="entry name" value="Cytidine_deaminase-like"/>
</dbReference>
<comment type="subunit">
    <text evidence="2 8">Homodimer.</text>
</comment>
<dbReference type="GO" id="GO:0008270">
    <property type="term" value="F:zinc ion binding"/>
    <property type="evidence" value="ECO:0007669"/>
    <property type="project" value="UniProtKB-UniRule"/>
</dbReference>
<dbReference type="Gene3D" id="3.40.140.10">
    <property type="entry name" value="Cytidine Deaminase, domain 2"/>
    <property type="match status" value="1"/>
</dbReference>
<feature type="binding site" evidence="8">
    <location>
        <position position="79"/>
    </location>
    <ligand>
        <name>Zn(2+)</name>
        <dbReference type="ChEBI" id="CHEBI:29105"/>
        <note>catalytic</note>
    </ligand>
</feature>
<name>A0A6I0ET52_9FIRM</name>
<feature type="binding site" evidence="8">
    <location>
        <position position="76"/>
    </location>
    <ligand>
        <name>Zn(2+)</name>
        <dbReference type="ChEBI" id="CHEBI:29105"/>
        <note>catalytic</note>
    </ligand>
</feature>
<dbReference type="InterPro" id="IPR002125">
    <property type="entry name" value="CMP_dCMP_dom"/>
</dbReference>